<protein>
    <recommendedName>
        <fullName evidence="3">Oxalate decarboxylase</fullName>
    </recommendedName>
</protein>
<sequence length="142" mass="15957">MPKLMWPMGILQDRSGTGKNSGWARQRNASVSLRQKSWPEYLDMRLAPSTFRQRAGLDAQALNNRIGDPAASRTFDFAVGGDRFVPAAEGHFIENTGTKDLIFLDVLQVPEFNDISIAQWLVLTPKQLVKDHCIFPIQSLML</sequence>
<dbReference type="GeneID" id="87902325"/>
<name>A0ABR0GPA9_9PEZI</name>
<dbReference type="Proteomes" id="UP001323405">
    <property type="component" value="Unassembled WGS sequence"/>
</dbReference>
<dbReference type="RefSeq" id="XP_062746553.1">
    <property type="nucleotide sequence ID" value="XM_062882831.1"/>
</dbReference>
<comment type="caution">
    <text evidence="1">The sequence shown here is derived from an EMBL/GenBank/DDBJ whole genome shotgun (WGS) entry which is preliminary data.</text>
</comment>
<reference evidence="1 2" key="1">
    <citation type="journal article" date="2023" name="bioRxiv">
        <title>High-quality genome assemblies of four members of thePodospora anserinaspecies complex.</title>
        <authorList>
            <person name="Ament-Velasquez S.L."/>
            <person name="Vogan A.A."/>
            <person name="Wallerman O."/>
            <person name="Hartmann F."/>
            <person name="Gautier V."/>
            <person name="Silar P."/>
            <person name="Giraud T."/>
            <person name="Johannesson H."/>
        </authorList>
    </citation>
    <scope>NUCLEOTIDE SEQUENCE [LARGE SCALE GENOMIC DNA]</scope>
    <source>
        <strain evidence="1 2">CBS 415.72m</strain>
    </source>
</reference>
<keyword evidence="2" id="KW-1185">Reference proteome</keyword>
<dbReference type="InterPro" id="IPR014710">
    <property type="entry name" value="RmlC-like_jellyroll"/>
</dbReference>
<dbReference type="Gene3D" id="2.60.120.10">
    <property type="entry name" value="Jelly Rolls"/>
    <property type="match status" value="1"/>
</dbReference>
<evidence type="ECO:0008006" key="3">
    <source>
        <dbReference type="Google" id="ProtNLM"/>
    </source>
</evidence>
<dbReference type="EMBL" id="JAFFHA010000003">
    <property type="protein sequence ID" value="KAK4657580.1"/>
    <property type="molecule type" value="Genomic_DNA"/>
</dbReference>
<evidence type="ECO:0000313" key="1">
    <source>
        <dbReference type="EMBL" id="KAK4657580.1"/>
    </source>
</evidence>
<gene>
    <name evidence="1" type="ORF">QC762_000630</name>
</gene>
<proteinExistence type="predicted"/>
<organism evidence="1 2">
    <name type="scientific">Podospora pseudocomata</name>
    <dbReference type="NCBI Taxonomy" id="2093779"/>
    <lineage>
        <taxon>Eukaryota</taxon>
        <taxon>Fungi</taxon>
        <taxon>Dikarya</taxon>
        <taxon>Ascomycota</taxon>
        <taxon>Pezizomycotina</taxon>
        <taxon>Sordariomycetes</taxon>
        <taxon>Sordariomycetidae</taxon>
        <taxon>Sordariales</taxon>
        <taxon>Podosporaceae</taxon>
        <taxon>Podospora</taxon>
    </lineage>
</organism>
<dbReference type="SUPFAM" id="SSF51182">
    <property type="entry name" value="RmlC-like cupins"/>
    <property type="match status" value="1"/>
</dbReference>
<dbReference type="InterPro" id="IPR011051">
    <property type="entry name" value="RmlC_Cupin_sf"/>
</dbReference>
<accession>A0ABR0GPA9</accession>
<evidence type="ECO:0000313" key="2">
    <source>
        <dbReference type="Proteomes" id="UP001323405"/>
    </source>
</evidence>